<feature type="chain" id="PRO_5047381521" evidence="4">
    <location>
        <begin position="25"/>
        <end position="821"/>
    </location>
</feature>
<dbReference type="InterPro" id="IPR048229">
    <property type="entry name" value="GalB-like"/>
</dbReference>
<dbReference type="Gene3D" id="2.60.120.260">
    <property type="entry name" value="Galactose-binding domain-like"/>
    <property type="match status" value="1"/>
</dbReference>
<evidence type="ECO:0000259" key="6">
    <source>
        <dbReference type="Pfam" id="PF02836"/>
    </source>
</evidence>
<dbReference type="NCBIfam" id="NF041463">
    <property type="entry name" value="GalB"/>
    <property type="match status" value="1"/>
</dbReference>
<gene>
    <name evidence="10" type="primary">galB</name>
    <name evidence="10" type="ORF">ACFOS1_09860</name>
</gene>
<feature type="domain" description="DUF4982" evidence="8">
    <location>
        <begin position="639"/>
        <end position="696"/>
    </location>
</feature>
<dbReference type="InterPro" id="IPR006101">
    <property type="entry name" value="Glyco_hydro_2"/>
</dbReference>
<accession>A0ABV8H9T9</accession>
<feature type="domain" description="Glycoside hydrolase family 2 immunoglobulin-like beta-sandwich" evidence="5">
    <location>
        <begin position="196"/>
        <end position="306"/>
    </location>
</feature>
<keyword evidence="11" id="KW-1185">Reference proteome</keyword>
<dbReference type="Pfam" id="PF02836">
    <property type="entry name" value="Glyco_hydro_2_C"/>
    <property type="match status" value="1"/>
</dbReference>
<dbReference type="Pfam" id="PF18565">
    <property type="entry name" value="Glyco_hydro2_C5"/>
    <property type="match status" value="1"/>
</dbReference>
<name>A0ABV8H9T9_9FLAO</name>
<feature type="signal peptide" evidence="4">
    <location>
        <begin position="1"/>
        <end position="24"/>
    </location>
</feature>
<dbReference type="InterPro" id="IPR008979">
    <property type="entry name" value="Galactose-bd-like_sf"/>
</dbReference>
<dbReference type="SUPFAM" id="SSF49303">
    <property type="entry name" value="beta-Galactosidase/glucuronidase domain"/>
    <property type="match status" value="1"/>
</dbReference>
<evidence type="ECO:0000259" key="5">
    <source>
        <dbReference type="Pfam" id="PF00703"/>
    </source>
</evidence>
<feature type="domain" description="Glycosyl hydrolases family 2 sugar binding" evidence="7">
    <location>
        <begin position="41"/>
        <end position="191"/>
    </location>
</feature>
<comment type="caution">
    <text evidence="10">The sequence shown here is derived from an EMBL/GenBank/DDBJ whole genome shotgun (WGS) entry which is preliminary data.</text>
</comment>
<evidence type="ECO:0000256" key="4">
    <source>
        <dbReference type="SAM" id="SignalP"/>
    </source>
</evidence>
<evidence type="ECO:0000256" key="2">
    <source>
        <dbReference type="ARBA" id="ARBA00022801"/>
    </source>
</evidence>
<dbReference type="SUPFAM" id="SSF51445">
    <property type="entry name" value="(Trans)glycosidases"/>
    <property type="match status" value="1"/>
</dbReference>
<reference evidence="11" key="1">
    <citation type="journal article" date="2019" name="Int. J. Syst. Evol. Microbiol.">
        <title>The Global Catalogue of Microorganisms (GCM) 10K type strain sequencing project: providing services to taxonomists for standard genome sequencing and annotation.</title>
        <authorList>
            <consortium name="The Broad Institute Genomics Platform"/>
            <consortium name="The Broad Institute Genome Sequencing Center for Infectious Disease"/>
            <person name="Wu L."/>
            <person name="Ma J."/>
        </authorList>
    </citation>
    <scope>NUCLEOTIDE SEQUENCE [LARGE SCALE GENOMIC DNA]</scope>
    <source>
        <strain evidence="11">CECT 9128</strain>
    </source>
</reference>
<evidence type="ECO:0000259" key="8">
    <source>
        <dbReference type="Pfam" id="PF16355"/>
    </source>
</evidence>
<dbReference type="Gene3D" id="2.60.40.10">
    <property type="entry name" value="Immunoglobulins"/>
    <property type="match status" value="3"/>
</dbReference>
<feature type="domain" description="Glycoside hydrolase family 2 catalytic" evidence="6">
    <location>
        <begin position="314"/>
        <end position="465"/>
    </location>
</feature>
<dbReference type="PANTHER" id="PTHR42732:SF1">
    <property type="entry name" value="BETA-MANNOSIDASE"/>
    <property type="match status" value="1"/>
</dbReference>
<feature type="domain" description="Glycoside hydrolase family 2" evidence="9">
    <location>
        <begin position="710"/>
        <end position="811"/>
    </location>
</feature>
<evidence type="ECO:0000256" key="3">
    <source>
        <dbReference type="ARBA" id="ARBA00023295"/>
    </source>
</evidence>
<dbReference type="InterPro" id="IPR006102">
    <property type="entry name" value="Ig-like_GH2"/>
</dbReference>
<dbReference type="InterPro" id="IPR017853">
    <property type="entry name" value="GH"/>
</dbReference>
<evidence type="ECO:0000313" key="10">
    <source>
        <dbReference type="EMBL" id="MFC4027707.1"/>
    </source>
</evidence>
<dbReference type="InterPro" id="IPR051913">
    <property type="entry name" value="GH2_Domain-Containing"/>
</dbReference>
<dbReference type="Pfam" id="PF00703">
    <property type="entry name" value="Glyco_hydro_2"/>
    <property type="match status" value="1"/>
</dbReference>
<dbReference type="Pfam" id="PF16355">
    <property type="entry name" value="DUF4982"/>
    <property type="match status" value="1"/>
</dbReference>
<keyword evidence="2" id="KW-0378">Hydrolase</keyword>
<protein>
    <submittedName>
        <fullName evidence="10">Beta-galactosidase GalB</fullName>
    </submittedName>
</protein>
<keyword evidence="3" id="KW-0326">Glycosidase</keyword>
<dbReference type="PANTHER" id="PTHR42732">
    <property type="entry name" value="BETA-GALACTOSIDASE"/>
    <property type="match status" value="1"/>
</dbReference>
<dbReference type="Gene3D" id="3.20.20.80">
    <property type="entry name" value="Glycosidases"/>
    <property type="match status" value="1"/>
</dbReference>
<proteinExistence type="inferred from homology"/>
<dbReference type="PROSITE" id="PS51257">
    <property type="entry name" value="PROKAR_LIPOPROTEIN"/>
    <property type="match status" value="1"/>
</dbReference>
<dbReference type="Pfam" id="PF02837">
    <property type="entry name" value="Glyco_hydro_2_N"/>
    <property type="match status" value="1"/>
</dbReference>
<dbReference type="RefSeq" id="WP_290233505.1">
    <property type="nucleotide sequence ID" value="NZ_JAUFPZ010000002.1"/>
</dbReference>
<dbReference type="InterPro" id="IPR032311">
    <property type="entry name" value="DUF4982"/>
</dbReference>
<sequence length="821" mass="93964">MKRLIKNSRIGKVFFALMLICSFAACKKQEKREIAEGRIVQNFNKDWNFQLGKHSEAKDDSIDLTGWRTLDVPHDWSIEGEFSEEHPTKPEGGALPAGIGWYRKSFEVPADWKERDIFISFDGVYRNSEVWINGEYLGKRPFGYISFQYELTPYLKFEASNVIAVKVDNSAQPNSRWYTGSGIYRNVHLIAKSKIHIDHWGTFTTTPFVSEDSAKINLKVKLKNRRDTLKNIQIKSVILDHAGQKIADKERNVEISAEDSLEVTQEFNISNPKLWDTENPYLYSINTSILQNGKLLDNYKTPLGIREFYFDAEKGFFLNGELTKIHGVCLHHDNGALGAAINIHALERKLKLLKDMGANAIRMAHNPPSPEMLELTDKMGFIVQDEAFDVWKKGKVKEDYQTTWDDWYEKDLKAMLYRDRNHPSIMMWSIGNEIREQFDSTGLSITKELIDIVKSIDTTRPVTSALTENIPEKNFIWQSGALDLLGFNYKHEAYEDLPNRFPNQKFISSESISGLMSRGSYDMPSNERRNWPPAHNEEFDGNEDYTVSAYDQVSAYWGSTHEETWKTVKKLDHMAGMFVWTGFDYLGEPIPYPYPARSSYFGIIDLAGFPKDVYYMYKSEWNKEDVLHIFPHWNWEKEKTIDVWAYYNNADQVELFLNGKSLGTKSKKADDLHISWRVEYEPGTLKAISRKNGKTVLEKIIKSAGDPFKIKLEPNKSEFIADGDDLIFVTVDIVDKDGVLAPRAENLVNFEVIGGGKIVGVDNGYQASLESFKANKRKAFNGKCLVIIQSNGKNEPIKLQANSEGLESESVSIQINKKAKS</sequence>
<dbReference type="InterPro" id="IPR006103">
    <property type="entry name" value="Glyco_hydro_2_cat"/>
</dbReference>
<dbReference type="InterPro" id="IPR036156">
    <property type="entry name" value="Beta-gal/glucu_dom_sf"/>
</dbReference>
<keyword evidence="4" id="KW-0732">Signal</keyword>
<dbReference type="InterPro" id="IPR040605">
    <property type="entry name" value="Glyco_hydro2_dom5"/>
</dbReference>
<dbReference type="InterPro" id="IPR013783">
    <property type="entry name" value="Ig-like_fold"/>
</dbReference>
<dbReference type="EMBL" id="JBHSAS010000006">
    <property type="protein sequence ID" value="MFC4027707.1"/>
    <property type="molecule type" value="Genomic_DNA"/>
</dbReference>
<dbReference type="PROSITE" id="PS00608">
    <property type="entry name" value="GLYCOSYL_HYDROL_F2_2"/>
    <property type="match status" value="1"/>
</dbReference>
<evidence type="ECO:0000259" key="7">
    <source>
        <dbReference type="Pfam" id="PF02837"/>
    </source>
</evidence>
<dbReference type="InterPro" id="IPR006104">
    <property type="entry name" value="Glyco_hydro_2_N"/>
</dbReference>
<evidence type="ECO:0000313" key="11">
    <source>
        <dbReference type="Proteomes" id="UP001595793"/>
    </source>
</evidence>
<dbReference type="InterPro" id="IPR023232">
    <property type="entry name" value="Glyco_hydro_2_AS"/>
</dbReference>
<dbReference type="PRINTS" id="PR00132">
    <property type="entry name" value="GLHYDRLASE2"/>
</dbReference>
<dbReference type="Proteomes" id="UP001595793">
    <property type="component" value="Unassembled WGS sequence"/>
</dbReference>
<organism evidence="10 11">
    <name type="scientific">Zunongwangia endophytica</name>
    <dbReference type="NCBI Taxonomy" id="1808945"/>
    <lineage>
        <taxon>Bacteria</taxon>
        <taxon>Pseudomonadati</taxon>
        <taxon>Bacteroidota</taxon>
        <taxon>Flavobacteriia</taxon>
        <taxon>Flavobacteriales</taxon>
        <taxon>Flavobacteriaceae</taxon>
        <taxon>Zunongwangia</taxon>
    </lineage>
</organism>
<evidence type="ECO:0000259" key="9">
    <source>
        <dbReference type="Pfam" id="PF18565"/>
    </source>
</evidence>
<evidence type="ECO:0000256" key="1">
    <source>
        <dbReference type="ARBA" id="ARBA00007401"/>
    </source>
</evidence>
<comment type="similarity">
    <text evidence="1">Belongs to the glycosyl hydrolase 2 family.</text>
</comment>
<dbReference type="SUPFAM" id="SSF49785">
    <property type="entry name" value="Galactose-binding domain-like"/>
    <property type="match status" value="1"/>
</dbReference>